<evidence type="ECO:0000313" key="2">
    <source>
        <dbReference type="Proteomes" id="UP000829466"/>
    </source>
</evidence>
<evidence type="ECO:0000313" key="1">
    <source>
        <dbReference type="EMBL" id="UMO77221.1"/>
    </source>
</evidence>
<sequence length="66" mass="7680">MILVLRAAEVEVIKRRDPGLWVAIQRCYVEDRVMEGVCYSGYEVSEKRFDQACDVLADEDEENHKC</sequence>
<organism evidence="1 2">
    <name type="scientific">Stenotrophomonas maltophilia phage vB_SmaM_Ps15</name>
    <dbReference type="NCBI Taxonomy" id="3071007"/>
    <lineage>
        <taxon>Viruses</taxon>
        <taxon>Duplodnaviria</taxon>
        <taxon>Heunggongvirae</taxon>
        <taxon>Uroviricota</taxon>
        <taxon>Caudoviricetes</taxon>
        <taxon>Menderavirus</taxon>
        <taxon>Menderavirus Ps15</taxon>
    </lineage>
</organism>
<protein>
    <submittedName>
        <fullName evidence="1">Uncharacterized protein</fullName>
    </submittedName>
</protein>
<gene>
    <name evidence="1" type="ORF">SmaMPs15_000070</name>
</gene>
<reference evidence="1 2" key="1">
    <citation type="submission" date="2021-12" db="EMBL/GenBank/DDBJ databases">
        <title>Characterization of bacteriophage vB_SmaM_Ps15 infective to Stenotrophomonas maltophila clinical ocular isolates.</title>
        <authorList>
            <person name="Damnjanovic D."/>
            <person name="Vazquez-Campos X."/>
            <person name="Elliott L."/>
            <person name="Willcox M."/>
            <person name="Bridge W.J."/>
        </authorList>
    </citation>
    <scope>NUCLEOTIDE SEQUENCE [LARGE SCALE GENOMIC DNA]</scope>
</reference>
<name>A0AAE9JV83_9CAUD</name>
<keyword evidence="2" id="KW-1185">Reference proteome</keyword>
<accession>A0AAE9JV83</accession>
<dbReference type="EMBL" id="OL702939">
    <property type="protein sequence ID" value="UMO77221.1"/>
    <property type="molecule type" value="Genomic_DNA"/>
</dbReference>
<dbReference type="Proteomes" id="UP000829466">
    <property type="component" value="Segment"/>
</dbReference>
<proteinExistence type="predicted"/>